<feature type="chain" id="PRO_5025562278" description="Secreted protein" evidence="1">
    <location>
        <begin position="22"/>
        <end position="101"/>
    </location>
</feature>
<evidence type="ECO:0000256" key="1">
    <source>
        <dbReference type="SAM" id="SignalP"/>
    </source>
</evidence>
<keyword evidence="3" id="KW-1185">Reference proteome</keyword>
<proteinExistence type="predicted"/>
<keyword evidence="1" id="KW-0732">Signal</keyword>
<dbReference type="Proteomes" id="UP000465112">
    <property type="component" value="Chromosome 20"/>
</dbReference>
<accession>A0A6A5EK39</accession>
<protein>
    <recommendedName>
        <fullName evidence="4">Secreted protein</fullName>
    </recommendedName>
</protein>
<evidence type="ECO:0000313" key="3">
    <source>
        <dbReference type="Proteomes" id="UP000465112"/>
    </source>
</evidence>
<organism evidence="2 3">
    <name type="scientific">Perca fluviatilis</name>
    <name type="common">European perch</name>
    <dbReference type="NCBI Taxonomy" id="8168"/>
    <lineage>
        <taxon>Eukaryota</taxon>
        <taxon>Metazoa</taxon>
        <taxon>Chordata</taxon>
        <taxon>Craniata</taxon>
        <taxon>Vertebrata</taxon>
        <taxon>Euteleostomi</taxon>
        <taxon>Actinopterygii</taxon>
        <taxon>Neopterygii</taxon>
        <taxon>Teleostei</taxon>
        <taxon>Neoteleostei</taxon>
        <taxon>Acanthomorphata</taxon>
        <taxon>Eupercaria</taxon>
        <taxon>Perciformes</taxon>
        <taxon>Percoidei</taxon>
        <taxon>Percidae</taxon>
        <taxon>Percinae</taxon>
        <taxon>Perca</taxon>
    </lineage>
</organism>
<evidence type="ECO:0000313" key="2">
    <source>
        <dbReference type="EMBL" id="KAF1374352.1"/>
    </source>
</evidence>
<gene>
    <name evidence="2" type="ORF">PFLUV_G00228180</name>
</gene>
<dbReference type="AlphaFoldDB" id="A0A6A5EK39"/>
<feature type="signal peptide" evidence="1">
    <location>
        <begin position="1"/>
        <end position="21"/>
    </location>
</feature>
<sequence length="101" mass="11157">MFCPAMSLTSIVMAALSCCVSVHLWTAPLFNKKPILYHFNVGTPKLERHFGGQQQLLKQLHGSLEKGFQDPAAITSASIRMSCKPASPNRLPIQDRKAIHV</sequence>
<reference evidence="2 3" key="1">
    <citation type="submission" date="2019-06" db="EMBL/GenBank/DDBJ databases">
        <title>A chromosome-scale genome assembly of the European perch, Perca fluviatilis.</title>
        <authorList>
            <person name="Roques C."/>
            <person name="Zahm M."/>
            <person name="Cabau C."/>
            <person name="Klopp C."/>
            <person name="Bouchez O."/>
            <person name="Donnadieu C."/>
            <person name="Kuhl H."/>
            <person name="Gislard M."/>
            <person name="Guendouz S."/>
            <person name="Journot L."/>
            <person name="Haffray P."/>
            <person name="Bestin A."/>
            <person name="Morvezen R."/>
            <person name="Feron R."/>
            <person name="Wen M."/>
            <person name="Jouanno E."/>
            <person name="Herpin A."/>
            <person name="Schartl M."/>
            <person name="Postlethwait J."/>
            <person name="Schaerlinger B."/>
            <person name="Chardard D."/>
            <person name="Lecocq T."/>
            <person name="Poncet C."/>
            <person name="Jaffrelo L."/>
            <person name="Lampietro C."/>
            <person name="Guiguen Y."/>
        </authorList>
    </citation>
    <scope>NUCLEOTIDE SEQUENCE [LARGE SCALE GENOMIC DNA]</scope>
    <source>
        <tissue evidence="2">Blood</tissue>
    </source>
</reference>
<name>A0A6A5EK39_PERFL</name>
<dbReference type="EMBL" id="VHII01000020">
    <property type="protein sequence ID" value="KAF1374352.1"/>
    <property type="molecule type" value="Genomic_DNA"/>
</dbReference>
<comment type="caution">
    <text evidence="2">The sequence shown here is derived from an EMBL/GenBank/DDBJ whole genome shotgun (WGS) entry which is preliminary data.</text>
</comment>
<evidence type="ECO:0008006" key="4">
    <source>
        <dbReference type="Google" id="ProtNLM"/>
    </source>
</evidence>